<dbReference type="InterPro" id="IPR017452">
    <property type="entry name" value="GPCR_Rhodpsn_7TM"/>
</dbReference>
<keyword evidence="4 5" id="KW-0472">Membrane</keyword>
<feature type="transmembrane region" description="Helical" evidence="5">
    <location>
        <begin position="233"/>
        <end position="254"/>
    </location>
</feature>
<dbReference type="Proteomes" id="UP000663891">
    <property type="component" value="Unassembled WGS sequence"/>
</dbReference>
<feature type="domain" description="G-protein coupled receptors family 1 profile" evidence="6">
    <location>
        <begin position="32"/>
        <end position="291"/>
    </location>
</feature>
<comment type="caution">
    <text evidence="7">The sequence shown here is derived from an EMBL/GenBank/DDBJ whole genome shotgun (WGS) entry which is preliminary data.</text>
</comment>
<dbReference type="EMBL" id="CAJNON010000155">
    <property type="protein sequence ID" value="CAF1044417.1"/>
    <property type="molecule type" value="Genomic_DNA"/>
</dbReference>
<evidence type="ECO:0000256" key="2">
    <source>
        <dbReference type="ARBA" id="ARBA00022692"/>
    </source>
</evidence>
<comment type="subcellular location">
    <subcellularLocation>
        <location evidence="1">Membrane</location>
    </subcellularLocation>
</comment>
<reference evidence="7" key="1">
    <citation type="submission" date="2021-02" db="EMBL/GenBank/DDBJ databases">
        <authorList>
            <person name="Nowell W R."/>
        </authorList>
    </citation>
    <scope>NUCLEOTIDE SEQUENCE</scope>
</reference>
<evidence type="ECO:0000256" key="5">
    <source>
        <dbReference type="SAM" id="Phobius"/>
    </source>
</evidence>
<sequence length="312" mass="36289">MNSSTHRLANIIIDYSIITLTSISICISTGIFSFIICHVIKFKNSPHRVALLLTANIYFAILFSCILLLKEYIHVLSGHVYSLNSFDDGIHCQLRVYFLWSSNCTIYYSNTLQSIYRLCRVIFYRKKSLLSFQLYQILILIQWILCFLVMIPGLLLGNFKYLKDDYLCQIDYTSLKDICMNGILAYAIPLYTTIGCYLYTLRKMRRGNNRLILTMTQIQQISARRDLIVLSRICTLLGLLLTISIPAMIAYFIYLSSGYLPWWLSQSQWLAFSLITCIVTIVLLIISPHVRKLWTKKFRPRNVVIPMINKIH</sequence>
<evidence type="ECO:0000313" key="8">
    <source>
        <dbReference type="EMBL" id="CAF3968181.1"/>
    </source>
</evidence>
<keyword evidence="2 5" id="KW-0812">Transmembrane</keyword>
<dbReference type="EMBL" id="CAJOAY010002638">
    <property type="protein sequence ID" value="CAF3968181.1"/>
    <property type="molecule type" value="Genomic_DNA"/>
</dbReference>
<feature type="transmembrane region" description="Helical" evidence="5">
    <location>
        <begin position="183"/>
        <end position="201"/>
    </location>
</feature>
<evidence type="ECO:0000259" key="6">
    <source>
        <dbReference type="PROSITE" id="PS50262"/>
    </source>
</evidence>
<accession>A0A814K085</accession>
<protein>
    <recommendedName>
        <fullName evidence="6">G-protein coupled receptors family 1 profile domain-containing protein</fullName>
    </recommendedName>
</protein>
<feature type="transmembrane region" description="Helical" evidence="5">
    <location>
        <begin position="48"/>
        <end position="69"/>
    </location>
</feature>
<proteinExistence type="predicted"/>
<dbReference type="Gene3D" id="1.20.1070.10">
    <property type="entry name" value="Rhodopsin 7-helix transmembrane proteins"/>
    <property type="match status" value="1"/>
</dbReference>
<dbReference type="GO" id="GO:0016020">
    <property type="term" value="C:membrane"/>
    <property type="evidence" value="ECO:0007669"/>
    <property type="project" value="UniProtKB-SubCell"/>
</dbReference>
<dbReference type="OrthoDB" id="10043903at2759"/>
<feature type="transmembrane region" description="Helical" evidence="5">
    <location>
        <begin position="12"/>
        <end position="36"/>
    </location>
</feature>
<evidence type="ECO:0000256" key="4">
    <source>
        <dbReference type="ARBA" id="ARBA00023136"/>
    </source>
</evidence>
<organism evidence="7">
    <name type="scientific">Adineta steineri</name>
    <dbReference type="NCBI Taxonomy" id="433720"/>
    <lineage>
        <taxon>Eukaryota</taxon>
        <taxon>Metazoa</taxon>
        <taxon>Spiralia</taxon>
        <taxon>Gnathifera</taxon>
        <taxon>Rotifera</taxon>
        <taxon>Eurotatoria</taxon>
        <taxon>Bdelloidea</taxon>
        <taxon>Adinetida</taxon>
        <taxon>Adinetidae</taxon>
        <taxon>Adineta</taxon>
    </lineage>
</organism>
<gene>
    <name evidence="8" type="ORF">OKA104_LOCUS27943</name>
    <name evidence="7" type="ORF">VCS650_LOCUS17052</name>
</gene>
<evidence type="ECO:0000256" key="1">
    <source>
        <dbReference type="ARBA" id="ARBA00004370"/>
    </source>
</evidence>
<dbReference type="PROSITE" id="PS50262">
    <property type="entry name" value="G_PROTEIN_RECEP_F1_2"/>
    <property type="match status" value="1"/>
</dbReference>
<feature type="transmembrane region" description="Helical" evidence="5">
    <location>
        <begin position="269"/>
        <end position="290"/>
    </location>
</feature>
<evidence type="ECO:0000256" key="3">
    <source>
        <dbReference type="ARBA" id="ARBA00022989"/>
    </source>
</evidence>
<evidence type="ECO:0000313" key="7">
    <source>
        <dbReference type="EMBL" id="CAF1044417.1"/>
    </source>
</evidence>
<dbReference type="Proteomes" id="UP000663881">
    <property type="component" value="Unassembled WGS sequence"/>
</dbReference>
<dbReference type="CDD" id="cd00637">
    <property type="entry name" value="7tm_classA_rhodopsin-like"/>
    <property type="match status" value="1"/>
</dbReference>
<keyword evidence="3 5" id="KW-1133">Transmembrane helix</keyword>
<dbReference type="SUPFAM" id="SSF81321">
    <property type="entry name" value="Family A G protein-coupled receptor-like"/>
    <property type="match status" value="1"/>
</dbReference>
<dbReference type="AlphaFoldDB" id="A0A814K085"/>
<feature type="transmembrane region" description="Helical" evidence="5">
    <location>
        <begin position="134"/>
        <end position="156"/>
    </location>
</feature>
<name>A0A814K085_9BILA</name>